<protein>
    <submittedName>
        <fullName evidence="8">FAD binding domain-containing protein</fullName>
    </submittedName>
</protein>
<evidence type="ECO:0000256" key="6">
    <source>
        <dbReference type="SAM" id="MobiDB-lite"/>
    </source>
</evidence>
<feature type="compositionally biased region" description="Low complexity" evidence="6">
    <location>
        <begin position="10"/>
        <end position="31"/>
    </location>
</feature>
<evidence type="ECO:0000313" key="9">
    <source>
        <dbReference type="Proteomes" id="UP000008782"/>
    </source>
</evidence>
<evidence type="ECO:0000259" key="7">
    <source>
        <dbReference type="Pfam" id="PF01494"/>
    </source>
</evidence>
<dbReference type="OrthoDB" id="10016252at2759"/>
<keyword evidence="4" id="KW-0274">FAD</keyword>
<dbReference type="GO" id="GO:0016709">
    <property type="term" value="F:oxidoreductase activity, acting on paired donors, with incorporation or reduction of molecular oxygen, NAD(P)H as one donor, and incorporation of one atom of oxygen"/>
    <property type="evidence" value="ECO:0007669"/>
    <property type="project" value="UniProtKB-ARBA"/>
</dbReference>
<dbReference type="EMBL" id="GG697345">
    <property type="protein sequence ID" value="EFQ29604.1"/>
    <property type="molecule type" value="Genomic_DNA"/>
</dbReference>
<dbReference type="GO" id="GO:0071949">
    <property type="term" value="F:FAD binding"/>
    <property type="evidence" value="ECO:0007669"/>
    <property type="project" value="InterPro"/>
</dbReference>
<comment type="cofactor">
    <cofactor evidence="1">
        <name>FAD</name>
        <dbReference type="ChEBI" id="CHEBI:57692"/>
    </cofactor>
</comment>
<dbReference type="SUPFAM" id="SSF52833">
    <property type="entry name" value="Thioredoxin-like"/>
    <property type="match status" value="1"/>
</dbReference>
<dbReference type="VEuPathDB" id="FungiDB:GLRG_04748"/>
<dbReference type="InterPro" id="IPR036249">
    <property type="entry name" value="Thioredoxin-like_sf"/>
</dbReference>
<dbReference type="RefSeq" id="XP_008093624.1">
    <property type="nucleotide sequence ID" value="XM_008095433.1"/>
</dbReference>
<dbReference type="PRINTS" id="PR00420">
    <property type="entry name" value="RNGMNOXGNASE"/>
</dbReference>
<feature type="domain" description="FAD-binding" evidence="7">
    <location>
        <begin position="45"/>
        <end position="396"/>
    </location>
</feature>
<dbReference type="Gene3D" id="3.50.50.60">
    <property type="entry name" value="FAD/NAD(P)-binding domain"/>
    <property type="match status" value="1"/>
</dbReference>
<organism evidence="9">
    <name type="scientific">Colletotrichum graminicola (strain M1.001 / M2 / FGSC 10212)</name>
    <name type="common">Maize anthracnose fungus</name>
    <name type="synonym">Glomerella graminicola</name>
    <dbReference type="NCBI Taxonomy" id="645133"/>
    <lineage>
        <taxon>Eukaryota</taxon>
        <taxon>Fungi</taxon>
        <taxon>Dikarya</taxon>
        <taxon>Ascomycota</taxon>
        <taxon>Pezizomycotina</taxon>
        <taxon>Sordariomycetes</taxon>
        <taxon>Hypocreomycetidae</taxon>
        <taxon>Glomerellales</taxon>
        <taxon>Glomerellaceae</taxon>
        <taxon>Colletotrichum</taxon>
        <taxon>Colletotrichum graminicola species complex</taxon>
    </lineage>
</organism>
<dbReference type="InterPro" id="IPR036188">
    <property type="entry name" value="FAD/NAD-bd_sf"/>
</dbReference>
<dbReference type="Pfam" id="PF01494">
    <property type="entry name" value="FAD_binding_3"/>
    <property type="match status" value="1"/>
</dbReference>
<evidence type="ECO:0000256" key="1">
    <source>
        <dbReference type="ARBA" id="ARBA00001974"/>
    </source>
</evidence>
<dbReference type="PANTHER" id="PTHR43004">
    <property type="entry name" value="TRK SYSTEM POTASSIUM UPTAKE PROTEIN"/>
    <property type="match status" value="1"/>
</dbReference>
<reference evidence="9" key="1">
    <citation type="journal article" date="2012" name="Nat. Genet.">
        <title>Lifestyle transitions in plant pathogenic Colletotrichum fungi deciphered by genome and transcriptome analyses.</title>
        <authorList>
            <person name="O'Connell R.J."/>
            <person name="Thon M.R."/>
            <person name="Hacquard S."/>
            <person name="Amyotte S.G."/>
            <person name="Kleemann J."/>
            <person name="Torres M.F."/>
            <person name="Damm U."/>
            <person name="Buiate E.A."/>
            <person name="Epstein L."/>
            <person name="Alkan N."/>
            <person name="Altmueller J."/>
            <person name="Alvarado-Balderrama L."/>
            <person name="Bauser C.A."/>
            <person name="Becker C."/>
            <person name="Birren B.W."/>
            <person name="Chen Z."/>
            <person name="Choi J."/>
            <person name="Crouch J.A."/>
            <person name="Duvick J.P."/>
            <person name="Farman M.A."/>
            <person name="Gan P."/>
            <person name="Heiman D."/>
            <person name="Henrissat B."/>
            <person name="Howard R.J."/>
            <person name="Kabbage M."/>
            <person name="Koch C."/>
            <person name="Kracher B."/>
            <person name="Kubo Y."/>
            <person name="Law A.D."/>
            <person name="Lebrun M.-H."/>
            <person name="Lee Y.-H."/>
            <person name="Miyara I."/>
            <person name="Moore N."/>
            <person name="Neumann U."/>
            <person name="Nordstroem K."/>
            <person name="Panaccione D.G."/>
            <person name="Panstruga R."/>
            <person name="Place M."/>
            <person name="Proctor R.H."/>
            <person name="Prusky D."/>
            <person name="Rech G."/>
            <person name="Reinhardt R."/>
            <person name="Rollins J.A."/>
            <person name="Rounsley S."/>
            <person name="Schardl C.L."/>
            <person name="Schwartz D.C."/>
            <person name="Shenoy N."/>
            <person name="Shirasu K."/>
            <person name="Sikhakolli U.R."/>
            <person name="Stueber K."/>
            <person name="Sukno S.A."/>
            <person name="Sweigard J.A."/>
            <person name="Takano Y."/>
            <person name="Takahara H."/>
            <person name="Trail F."/>
            <person name="van der Does H.C."/>
            <person name="Voll L.M."/>
            <person name="Will I."/>
            <person name="Young S."/>
            <person name="Zeng Q."/>
            <person name="Zhang J."/>
            <person name="Zhou S."/>
            <person name="Dickman M.B."/>
            <person name="Schulze-Lefert P."/>
            <person name="Ver Loren van Themaat E."/>
            <person name="Ma L.-J."/>
            <person name="Vaillancourt L.J."/>
        </authorList>
    </citation>
    <scope>NUCLEOTIDE SEQUENCE [LARGE SCALE GENOMIC DNA]</scope>
    <source>
        <strain evidence="9">M1.001 / M2 / FGSC 10212</strain>
    </source>
</reference>
<dbReference type="STRING" id="645133.E3QFG6"/>
<evidence type="ECO:0000256" key="2">
    <source>
        <dbReference type="ARBA" id="ARBA00007801"/>
    </source>
</evidence>
<dbReference type="Gene3D" id="3.30.70.2450">
    <property type="match status" value="1"/>
</dbReference>
<evidence type="ECO:0000256" key="5">
    <source>
        <dbReference type="ARBA" id="ARBA00023002"/>
    </source>
</evidence>
<feature type="region of interest" description="Disordered" evidence="6">
    <location>
        <begin position="1"/>
        <end position="43"/>
    </location>
</feature>
<sequence>MHSPKSPTEKASLTSPTSSTSTPSTASSTSSPKPPKRRLPKMSNTDVLIVGAGPTGLTLALELSVQGIPFRLIDKLAEPSDKSRALAVQCRSQELLNRHPHIAESMLTDGTKGPGVNIHCNKRLLVTGTFDDLGIEDTRFPLPLWISQADTEAAMLRQLEAYGGHVERGVTACDIKQDGVRASATLIRGGGGGGGESGEEEGGEEKKEIVRAKFIVGCDGAHSVVRHSADVSFEGSQYPTQYILCDARIRGEYDTERISLFLGRRVMVAFPLKDGVLRMVGERSSLSKREGDPDVEEFQAFMHEIMGPGLEIEEALWLTSFKWNCRGVNKYRDGRLLLAGDAAHIHSPAGGQGMNTGIQDAINLGWKLAAVLRGEKEEAFLDTYHEERYPVGRHLLAGTDRIFTMVASQNTLFTTVRNALMPWIVPRIWNNRARRLSLFTFISQMSIKYRRSPIVGTALGFEGPVRGGWRAPDGEVADERGDKAGWLLGLTSARDHTVFLFAGTDTDEEGLERAEEKLVTDGRFKEYGVVKVYAGEAVGRGGYRDPDGVLHGRYGFGGGGAGMVVVRPDGYVAFIGPAECMDEFLMM</sequence>
<dbReference type="InterPro" id="IPR050641">
    <property type="entry name" value="RIFMO-like"/>
</dbReference>
<evidence type="ECO:0000256" key="3">
    <source>
        <dbReference type="ARBA" id="ARBA00022630"/>
    </source>
</evidence>
<evidence type="ECO:0000313" key="8">
    <source>
        <dbReference type="EMBL" id="EFQ29604.1"/>
    </source>
</evidence>
<keyword evidence="3" id="KW-0285">Flavoprotein</keyword>
<dbReference type="GeneID" id="24410113"/>
<dbReference type="Gene3D" id="3.40.30.120">
    <property type="match status" value="1"/>
</dbReference>
<keyword evidence="5" id="KW-0560">Oxidoreductase</keyword>
<name>E3QFG6_COLGM</name>
<dbReference type="SUPFAM" id="SSF51905">
    <property type="entry name" value="FAD/NAD(P)-binding domain"/>
    <property type="match status" value="1"/>
</dbReference>
<dbReference type="Proteomes" id="UP000008782">
    <property type="component" value="Unassembled WGS sequence"/>
</dbReference>
<dbReference type="eggNOG" id="KOG3855">
    <property type="taxonomic scope" value="Eukaryota"/>
</dbReference>
<accession>E3QFG6</accession>
<evidence type="ECO:0000256" key="4">
    <source>
        <dbReference type="ARBA" id="ARBA00022827"/>
    </source>
</evidence>
<dbReference type="AlphaFoldDB" id="E3QFG6"/>
<comment type="similarity">
    <text evidence="2">Belongs to the PheA/TfdB FAD monooxygenase family.</text>
</comment>
<feature type="region of interest" description="Disordered" evidence="6">
    <location>
        <begin position="186"/>
        <end position="205"/>
    </location>
</feature>
<dbReference type="HOGENOM" id="CLU_009665_20_3_1"/>
<dbReference type="InterPro" id="IPR002938">
    <property type="entry name" value="FAD-bd"/>
</dbReference>
<proteinExistence type="inferred from homology"/>
<gene>
    <name evidence="8" type="ORF">GLRG_04748</name>
</gene>
<keyword evidence="9" id="KW-1185">Reference proteome</keyword>
<dbReference type="PANTHER" id="PTHR43004:SF19">
    <property type="entry name" value="BINDING MONOOXYGENASE, PUTATIVE (JCVI)-RELATED"/>
    <property type="match status" value="1"/>
</dbReference>